<proteinExistence type="predicted"/>
<protein>
    <submittedName>
        <fullName evidence="2">Uncharacterized protein</fullName>
    </submittedName>
</protein>
<keyword evidence="3" id="KW-1185">Reference proteome</keyword>
<evidence type="ECO:0000256" key="1">
    <source>
        <dbReference type="SAM" id="MobiDB-lite"/>
    </source>
</evidence>
<dbReference type="EMBL" id="PQWB01000005">
    <property type="protein sequence ID" value="POZ63891.1"/>
    <property type="molecule type" value="Genomic_DNA"/>
</dbReference>
<dbReference type="AlphaFoldDB" id="A0A2S5DLJ1"/>
<feature type="region of interest" description="Disordered" evidence="1">
    <location>
        <begin position="1"/>
        <end position="52"/>
    </location>
</feature>
<evidence type="ECO:0000313" key="3">
    <source>
        <dbReference type="Proteomes" id="UP000237082"/>
    </source>
</evidence>
<accession>A0A2S5DLJ1</accession>
<organism evidence="2 3">
    <name type="scientific">Chromobacterium alticapitis</name>
    <dbReference type="NCBI Taxonomy" id="2073169"/>
    <lineage>
        <taxon>Bacteria</taxon>
        <taxon>Pseudomonadati</taxon>
        <taxon>Pseudomonadota</taxon>
        <taxon>Betaproteobacteria</taxon>
        <taxon>Neisseriales</taxon>
        <taxon>Chromobacteriaceae</taxon>
        <taxon>Chromobacterium</taxon>
    </lineage>
</organism>
<name>A0A2S5DLJ1_9NEIS</name>
<dbReference type="Proteomes" id="UP000237082">
    <property type="component" value="Unassembled WGS sequence"/>
</dbReference>
<gene>
    <name evidence="2" type="ORF">C2I19_00535</name>
</gene>
<reference evidence="3" key="1">
    <citation type="submission" date="2018-02" db="EMBL/GenBank/DDBJ databases">
        <authorList>
            <person name="O'Hara-Hanley K."/>
            <person name="Soby S."/>
        </authorList>
    </citation>
    <scope>NUCLEOTIDE SEQUENCE [LARGE SCALE GENOMIC DNA]</scope>
    <source>
        <strain evidence="3">MWU14-2602</strain>
    </source>
</reference>
<comment type="caution">
    <text evidence="2">The sequence shown here is derived from an EMBL/GenBank/DDBJ whole genome shotgun (WGS) entry which is preliminary data.</text>
</comment>
<sequence length="84" mass="9166">MRRAIGRPAKPPWGGNEEGRAASGADDASPLLGRMRQQENQTARIPQSDAAMEDRLHPSLFMMNLCSVDNAADYSGHETGRQTL</sequence>
<evidence type="ECO:0000313" key="2">
    <source>
        <dbReference type="EMBL" id="POZ63891.1"/>
    </source>
</evidence>